<dbReference type="SUPFAM" id="SSF81324">
    <property type="entry name" value="Voltage-gated potassium channels"/>
    <property type="match status" value="1"/>
</dbReference>
<feature type="transmembrane region" description="Helical" evidence="13">
    <location>
        <begin position="21"/>
        <end position="39"/>
    </location>
</feature>
<gene>
    <name evidence="15" type="ORF">Q3982_02785</name>
</gene>
<dbReference type="InterPro" id="IPR027359">
    <property type="entry name" value="Volt_channel_dom_sf"/>
</dbReference>
<feature type="transmembrane region" description="Helical" evidence="13">
    <location>
        <begin position="203"/>
        <end position="228"/>
    </location>
</feature>
<keyword evidence="7" id="KW-0630">Potassium</keyword>
<keyword evidence="10 13" id="KW-0472">Membrane</keyword>
<evidence type="ECO:0000256" key="2">
    <source>
        <dbReference type="ARBA" id="ARBA00022448"/>
    </source>
</evidence>
<comment type="caution">
    <text evidence="15">The sequence shown here is derived from an EMBL/GenBank/DDBJ whole genome shotgun (WGS) entry which is preliminary data.</text>
</comment>
<keyword evidence="16" id="KW-1185">Reference proteome</keyword>
<feature type="region of interest" description="Disordered" evidence="12">
    <location>
        <begin position="576"/>
        <end position="602"/>
    </location>
</feature>
<keyword evidence="4 13" id="KW-0812">Transmembrane</keyword>
<evidence type="ECO:0000313" key="15">
    <source>
        <dbReference type="EMBL" id="MDO4841585.1"/>
    </source>
</evidence>
<evidence type="ECO:0000256" key="4">
    <source>
        <dbReference type="ARBA" id="ARBA00022692"/>
    </source>
</evidence>
<dbReference type="GO" id="GO:0001508">
    <property type="term" value="P:action potential"/>
    <property type="evidence" value="ECO:0007669"/>
    <property type="project" value="TreeGrafter"/>
</dbReference>
<feature type="transmembrane region" description="Helical" evidence="13">
    <location>
        <begin position="146"/>
        <end position="167"/>
    </location>
</feature>
<dbReference type="PRINTS" id="PR00169">
    <property type="entry name" value="KCHANNEL"/>
</dbReference>
<evidence type="ECO:0000256" key="5">
    <source>
        <dbReference type="ARBA" id="ARBA00022826"/>
    </source>
</evidence>
<evidence type="ECO:0000256" key="13">
    <source>
        <dbReference type="SAM" id="Phobius"/>
    </source>
</evidence>
<dbReference type="Proteomes" id="UP001168575">
    <property type="component" value="Unassembled WGS sequence"/>
</dbReference>
<evidence type="ECO:0000313" key="16">
    <source>
        <dbReference type="Proteomes" id="UP001168575"/>
    </source>
</evidence>
<feature type="compositionally biased region" description="Polar residues" evidence="12">
    <location>
        <begin position="579"/>
        <end position="595"/>
    </location>
</feature>
<keyword evidence="6" id="KW-0851">Voltage-gated channel</keyword>
<feature type="domain" description="Ion transport" evidence="14">
    <location>
        <begin position="20"/>
        <end position="229"/>
    </location>
</feature>
<evidence type="ECO:0000256" key="7">
    <source>
        <dbReference type="ARBA" id="ARBA00022958"/>
    </source>
</evidence>
<dbReference type="EMBL" id="JAUMVS010000029">
    <property type="protein sequence ID" value="MDO4841585.1"/>
    <property type="molecule type" value="Genomic_DNA"/>
</dbReference>
<evidence type="ECO:0000256" key="3">
    <source>
        <dbReference type="ARBA" id="ARBA00022538"/>
    </source>
</evidence>
<evidence type="ECO:0000256" key="12">
    <source>
        <dbReference type="SAM" id="MobiDB-lite"/>
    </source>
</evidence>
<keyword evidence="3" id="KW-0633">Potassium transport</keyword>
<dbReference type="PANTHER" id="PTHR11537">
    <property type="entry name" value="VOLTAGE-GATED POTASSIUM CHANNEL"/>
    <property type="match status" value="1"/>
</dbReference>
<keyword evidence="2" id="KW-0813">Transport</keyword>
<evidence type="ECO:0000256" key="9">
    <source>
        <dbReference type="ARBA" id="ARBA00023065"/>
    </source>
</evidence>
<sequence>MRTRVCEIVNRAQQGDHVSRFYDIFIVVVALLSVVPTLFRLQDMPPEAQAVLRFFDIISVYLLAFDYLLRWMTADIHAGRRGDWREFVKFPFTPLAIIDMLAILPTLEILPAGFLFFRALRVFRVFRYSRQLSIIANVFMHERKTLGSVLLLAIAYIFVVAIIMFTFEPQTFNHFLDALYWATITLTTIGFGDIHPTSDLGRFITSITSIAGVFIFALPAGIMTGSFLQQLRLREQDEEKYFKDNFFGDIKWGMLILTPEKIRNYLHWQPKVRLYLVAMAIGLLLNLIIYFIFYLIGQPVWLDTTGTALVACAVDPAAGVIVAFLKTLVLALVRDNPSSLLFFAEGAIVAVVYGVMLHRDSKGKMPGKWTPVKALAIIVVVQTLVSFFLVMRVSHGSFVTNYQEFYRQVLLDLGLGYYNSTILALIINHTLDAIAVYILCGIGNSIINDIDIDPWQWLTKERKKLALEEKPDDVFDSAELIAEAAKAYEEKEAEHEMSFAVPLPDDEESPAIEPEMSDDLAAEIEQCATTLISRAEKEADSATSASYKAGAAALNLLLEGKSSDAKTFEKAFSEAVETPANSSAQTSAEGISESSFEVENEE</sequence>
<dbReference type="GO" id="GO:0008076">
    <property type="term" value="C:voltage-gated potassium channel complex"/>
    <property type="evidence" value="ECO:0007669"/>
    <property type="project" value="InterPro"/>
</dbReference>
<dbReference type="Gene3D" id="1.10.287.70">
    <property type="match status" value="1"/>
</dbReference>
<dbReference type="Gene3D" id="1.20.120.350">
    <property type="entry name" value="Voltage-gated potassium channels. Chain C"/>
    <property type="match status" value="1"/>
</dbReference>
<feature type="transmembrane region" description="Helical" evidence="13">
    <location>
        <begin position="308"/>
        <end position="333"/>
    </location>
</feature>
<feature type="transmembrane region" description="Helical" evidence="13">
    <location>
        <begin position="274"/>
        <end position="296"/>
    </location>
</feature>
<evidence type="ECO:0000256" key="10">
    <source>
        <dbReference type="ARBA" id="ARBA00023136"/>
    </source>
</evidence>
<reference evidence="15" key="1">
    <citation type="submission" date="2023-07" db="EMBL/GenBank/DDBJ databases">
        <title>Between Cages and Wild: Unraveling the Impact of Captivity on Animal Microbiomes and Antimicrobial Resistance.</title>
        <authorList>
            <person name="Schmartz G.P."/>
            <person name="Rehner J."/>
            <person name="Schuff M.J."/>
            <person name="Becker S.L."/>
            <person name="Kravczyk M."/>
            <person name="Gurevich A."/>
            <person name="Francke R."/>
            <person name="Mueller R."/>
            <person name="Keller V."/>
            <person name="Keller A."/>
        </authorList>
    </citation>
    <scope>NUCLEOTIDE SEQUENCE</scope>
    <source>
        <strain evidence="15">S12M_St_49</strain>
    </source>
</reference>
<keyword evidence="5" id="KW-0631">Potassium channel</keyword>
<dbReference type="InterPro" id="IPR005821">
    <property type="entry name" value="Ion_trans_dom"/>
</dbReference>
<feature type="transmembrane region" description="Helical" evidence="13">
    <location>
        <begin position="370"/>
        <end position="390"/>
    </location>
</feature>
<organism evidence="15 16">
    <name type="scientific">Phoenicibacter congonensis</name>
    <dbReference type="NCBI Taxonomy" id="1944646"/>
    <lineage>
        <taxon>Bacteria</taxon>
        <taxon>Bacillati</taxon>
        <taxon>Actinomycetota</taxon>
        <taxon>Coriobacteriia</taxon>
        <taxon>Eggerthellales</taxon>
        <taxon>Eggerthellaceae</taxon>
        <taxon>Phoenicibacter</taxon>
    </lineage>
</organism>
<evidence type="ECO:0000256" key="6">
    <source>
        <dbReference type="ARBA" id="ARBA00022882"/>
    </source>
</evidence>
<evidence type="ECO:0000256" key="8">
    <source>
        <dbReference type="ARBA" id="ARBA00022989"/>
    </source>
</evidence>
<dbReference type="InterPro" id="IPR028325">
    <property type="entry name" value="VG_K_chnl"/>
</dbReference>
<keyword evidence="9" id="KW-0406">Ion transport</keyword>
<protein>
    <submittedName>
        <fullName evidence="15">Ion transporter</fullName>
    </submittedName>
</protein>
<feature type="transmembrane region" description="Helical" evidence="13">
    <location>
        <begin position="340"/>
        <end position="358"/>
    </location>
</feature>
<evidence type="ECO:0000256" key="11">
    <source>
        <dbReference type="ARBA" id="ARBA00023303"/>
    </source>
</evidence>
<feature type="transmembrane region" description="Helical" evidence="13">
    <location>
        <begin position="90"/>
        <end position="117"/>
    </location>
</feature>
<dbReference type="AlphaFoldDB" id="A0AA43RH06"/>
<keyword evidence="8 13" id="KW-1133">Transmembrane helix</keyword>
<keyword evidence="11" id="KW-0407">Ion channel</keyword>
<comment type="subcellular location">
    <subcellularLocation>
        <location evidence="1">Membrane</location>
        <topology evidence="1">Multi-pass membrane protein</topology>
    </subcellularLocation>
</comment>
<evidence type="ECO:0000259" key="14">
    <source>
        <dbReference type="Pfam" id="PF00520"/>
    </source>
</evidence>
<accession>A0AA43RH06</accession>
<dbReference type="GO" id="GO:0005249">
    <property type="term" value="F:voltage-gated potassium channel activity"/>
    <property type="evidence" value="ECO:0007669"/>
    <property type="project" value="InterPro"/>
</dbReference>
<name>A0AA43RH06_9ACTN</name>
<dbReference type="Pfam" id="PF00520">
    <property type="entry name" value="Ion_trans"/>
    <property type="match status" value="1"/>
</dbReference>
<dbReference type="PANTHER" id="PTHR11537:SF254">
    <property type="entry name" value="POTASSIUM VOLTAGE-GATED CHANNEL PROTEIN SHAB"/>
    <property type="match status" value="1"/>
</dbReference>
<evidence type="ECO:0000256" key="1">
    <source>
        <dbReference type="ARBA" id="ARBA00004141"/>
    </source>
</evidence>
<proteinExistence type="predicted"/>